<dbReference type="RefSeq" id="WP_012754115.1">
    <property type="nucleotide sequence ID" value="NC_012811.1"/>
</dbReference>
<evidence type="ECO:0000313" key="1">
    <source>
        <dbReference type="EMBL" id="ACS43681.1"/>
    </source>
</evidence>
<protein>
    <submittedName>
        <fullName evidence="1">Uncharacterized protein</fullName>
    </submittedName>
</protein>
<dbReference type="KEGG" id="mea:Mex_2p0843"/>
<dbReference type="HOGENOM" id="CLU_1276407_0_0_5"/>
<dbReference type="Proteomes" id="UP000009081">
    <property type="component" value="Plasmid megaplasmid"/>
</dbReference>
<geneLocation type="plasmid" evidence="1 2">
    <name>megaplasmid</name>
</geneLocation>
<keyword evidence="1" id="KW-0614">Plasmid</keyword>
<dbReference type="AlphaFoldDB" id="C5B5E9"/>
<reference evidence="1 2" key="1">
    <citation type="journal article" date="2009" name="PLoS ONE">
        <title>Methylobacterium genome sequences: a reference blueprint to investigate microbial metabolism of C1 compounds from natural and industrial sources.</title>
        <authorList>
            <person name="Vuilleumier S."/>
            <person name="Chistoserdova L."/>
            <person name="Lee M.-C."/>
            <person name="Bringel F."/>
            <person name="Lajus A."/>
            <person name="Zhou Y."/>
            <person name="Gourion B."/>
            <person name="Barbe V."/>
            <person name="Chang J."/>
            <person name="Cruveiller S."/>
            <person name="Dossat C."/>
            <person name="Gillett W."/>
            <person name="Gruffaz C."/>
            <person name="Haugen E."/>
            <person name="Hourcade E."/>
            <person name="Levy R."/>
            <person name="Mangenot S."/>
            <person name="Muller E."/>
            <person name="Nadalig T."/>
            <person name="Pagni M."/>
            <person name="Penny C."/>
            <person name="Peyraud R."/>
            <person name="Robinson D.G."/>
            <person name="Roche D."/>
            <person name="Rouy Z."/>
            <person name="Saenampechek C."/>
            <person name="Salvignol G."/>
            <person name="Vallenet D."/>
            <person name="Wu Z."/>
            <person name="Marx C.J."/>
            <person name="Vorholt J.A."/>
            <person name="Olson M.V."/>
            <person name="Kaul R."/>
            <person name="Weissenbach J."/>
            <person name="Medigue C."/>
            <person name="Lidstrom M.E."/>
        </authorList>
    </citation>
    <scope>NUCLEOTIDE SEQUENCE [LARGE SCALE GENOMIC DNA]</scope>
    <source>
        <strain evidence="2">ATCC 14718 / DSM 1338 / JCM 2805 / NCIMB 9133 / AM1</strain>
    </source>
</reference>
<gene>
    <name evidence="1" type="ordered locus">MexAM1_META2p0843</name>
</gene>
<accession>C5B5E9</accession>
<evidence type="ECO:0000313" key="2">
    <source>
        <dbReference type="Proteomes" id="UP000009081"/>
    </source>
</evidence>
<name>C5B5E9_METEA</name>
<proteinExistence type="predicted"/>
<keyword evidence="2" id="KW-1185">Reference proteome</keyword>
<dbReference type="OrthoDB" id="9182684at2"/>
<organism evidence="1 2">
    <name type="scientific">Methylorubrum extorquens (strain ATCC 14718 / DSM 1338 / JCM 2805 / NCIMB 9133 / AM1)</name>
    <name type="common">Methylobacterium extorquens</name>
    <dbReference type="NCBI Taxonomy" id="272630"/>
    <lineage>
        <taxon>Bacteria</taxon>
        <taxon>Pseudomonadati</taxon>
        <taxon>Pseudomonadota</taxon>
        <taxon>Alphaproteobacteria</taxon>
        <taxon>Hyphomicrobiales</taxon>
        <taxon>Methylobacteriaceae</taxon>
        <taxon>Methylorubrum</taxon>
    </lineage>
</organism>
<sequence>MIFRTFARSFWTAVLAAMLAVQPCLSGMTDSARAGLLSRAVAMGTVYISMSLIRRVLLHASLAAREAARRKLYEIVAKSPDLAPVALRMIEGVLKSPRMQRKLEGPNGPRLLQEEVLPMVAKLKAWNRPAVADAKLGNIVRDLFRDNARIGNGTTADAVRHELETGLRVGGKTHSEKARLAIDSLTRRLLDPGVSQADKSVAKTLVQDLTNALRGR</sequence>
<dbReference type="EMBL" id="CP001511">
    <property type="protein sequence ID" value="ACS43681.1"/>
    <property type="molecule type" value="Genomic_DNA"/>
</dbReference>